<name>A0ACB5R6E4_9BURK</name>
<accession>A0ACB5R6E4</accession>
<keyword evidence="2" id="KW-1185">Reference proteome</keyword>
<dbReference type="EMBL" id="BPUR01000046">
    <property type="protein sequence ID" value="GJH22658.1"/>
    <property type="molecule type" value="Genomic_DNA"/>
</dbReference>
<reference evidence="1" key="1">
    <citation type="submission" date="2021-09" db="EMBL/GenBank/DDBJ databases">
        <title>Isolation and characterization of 3-chlorobenzoate degrading bacteria from soils in Shizuoka.</title>
        <authorList>
            <person name="Ifat A."/>
            <person name="Ogawa N."/>
            <person name="Kimbara K."/>
            <person name="Moriuchi R."/>
            <person name="Dohra H."/>
            <person name="Shintani M."/>
        </authorList>
    </citation>
    <scope>NUCLEOTIDE SEQUENCE</scope>
    <source>
        <strain evidence="1">19CS2-2</strain>
    </source>
</reference>
<dbReference type="Proteomes" id="UP001055013">
    <property type="component" value="Unassembled WGS sequence"/>
</dbReference>
<protein>
    <submittedName>
        <fullName evidence="1">Uncharacterized protein</fullName>
    </submittedName>
</protein>
<evidence type="ECO:0000313" key="1">
    <source>
        <dbReference type="EMBL" id="GJH22658.1"/>
    </source>
</evidence>
<gene>
    <name evidence="1" type="ORF">CBA19CS22_38970</name>
</gene>
<sequence length="763" mass="85863">MWLRENDIVESTDVGAPLPSPMRVLSIDDENVWLIALQVPQRSRYASGPRSIRCADLIAWLRDGKIRVCDQPVPPLWLLTDAQLNVRYGAGRTGACAILRVRDRAWTIIEPFVCAFTVAEAMCNSRLRHWVEATSVEQQCSKTWLYHNIHLYWAGGNERNALLPSFPNCGAKGKTRFQTRKLGRPNAATLSGEADAEGFVMNCDAIEKIQFGWHSYLFGRSIREAYLETCAVFWRAGFKKDDEGIDQPILLPALERPSERQFAYWGPKGDPSLQASRVLMGEAKWNQTHRALPGTATQDIVKIGQRGWMDSSPCDVHLCSIASRLVSVGPATCLYIIDARSEMIAGFYVGFEAPSARTALLAAAHAAMPKGAWCQRYGFDSVSSDAIPAIRFDGILTDNGEFRNALAISVHTRAWEGKIEFARSRDGAAKGTIESDHHTRHTILDHRLAGTTHGRRAEPGEKDPATQAALTCYEYVRQFIRLVLYHNTKQRVPHLVSSEMRDELDVNATRIDVYRWLVRHGYSNGAPPAQDLIRARMLPQWSAVITERGLFIERPDRGKKRELIERCRFVSKYLLQSGLMAKARKGPIPTSVTLDPNDPSVAWLATEDGLQPLENVHPDFRLLAQATVQDLLSIQDNDNLVKFHSQGARDQDDIEFINARETENNAAKAAKQQAIDDYTVLHGQPPSKQKLKAGVRDNRQREIELLSHNDAQSRRAPMDENQEPSVIEPTDEYPEFARRSQKNTALFDDNLAALRTSRRRRSQ</sequence>
<proteinExistence type="predicted"/>
<comment type="caution">
    <text evidence="1">The sequence shown here is derived from an EMBL/GenBank/DDBJ whole genome shotgun (WGS) entry which is preliminary data.</text>
</comment>
<evidence type="ECO:0000313" key="2">
    <source>
        <dbReference type="Proteomes" id="UP001055013"/>
    </source>
</evidence>
<organism evidence="1 2">
    <name type="scientific">Caballeronia novacaledonica</name>
    <dbReference type="NCBI Taxonomy" id="1544861"/>
    <lineage>
        <taxon>Bacteria</taxon>
        <taxon>Pseudomonadati</taxon>
        <taxon>Pseudomonadota</taxon>
        <taxon>Betaproteobacteria</taxon>
        <taxon>Burkholderiales</taxon>
        <taxon>Burkholderiaceae</taxon>
        <taxon>Caballeronia</taxon>
    </lineage>
</organism>